<proteinExistence type="predicted"/>
<evidence type="ECO:0000313" key="1">
    <source>
        <dbReference type="EMBL" id="MCB4809211.1"/>
    </source>
</evidence>
<evidence type="ECO:0000313" key="2">
    <source>
        <dbReference type="Proteomes" id="UP001139286"/>
    </source>
</evidence>
<accession>A0A9X1L7T3</accession>
<dbReference type="InterPro" id="IPR018225">
    <property type="entry name" value="Transaldolase_AS"/>
</dbReference>
<dbReference type="EMBL" id="JAJAPX010000005">
    <property type="protein sequence ID" value="MCB4809211.1"/>
    <property type="molecule type" value="Genomic_DNA"/>
</dbReference>
<dbReference type="AlphaFoldDB" id="A0A9X1L7T3"/>
<dbReference type="SUPFAM" id="SSF53756">
    <property type="entry name" value="UDP-Glycosyltransferase/glycogen phosphorylase"/>
    <property type="match status" value="1"/>
</dbReference>
<gene>
    <name evidence="1" type="ORF">LG651_13210</name>
</gene>
<keyword evidence="2" id="KW-1185">Reference proteome</keyword>
<reference evidence="1" key="1">
    <citation type="submission" date="2021-10" db="EMBL/GenBank/DDBJ databases">
        <title>Tamlana sargassums sp. nov., and Tamlana laminarinivorans sp. nov., two new bacteria isolated from the brown alga.</title>
        <authorList>
            <person name="Li J."/>
        </authorList>
    </citation>
    <scope>NUCLEOTIDE SEQUENCE</scope>
    <source>
        <strain evidence="1">62-3</strain>
    </source>
</reference>
<sequence length="380" mass="43811">MEANNFCCMKMVFICGALEPGKDGVGDYTRRLSAALIKQGISVSILAYNDKFIKKKIEELQSSDGSEIPCLRLPHTWTSKQRTQQAKNWVDKYNPDWLSLQFVIYSFHNKGLPFGISSQLKQIVSDRKCQIMFHETWLGLKTNDSLKYQIIGFLQKRIIKRLRSAIKFKVVHTHTQFYMRELNKIGFYNVKYLPVFSNIPVIDIKESPYKENKKVKFVLFGSIHPNVDFVEFFNELQDFYKHKMGFTLEVIFIGKSGRFLDPWINELKSRKIPFSTLGEQNPESISEVLQQVNYGITTNPSFVVEKSGTVAAMREHGLKVIIVAEKTEPKDTFKLKFNKSLFEYKSGNLKEFLEDGHKKNTDVLGINSVAQKFLNDIKAG</sequence>
<dbReference type="PROSITE" id="PS01054">
    <property type="entry name" value="TRANSALDOLASE_1"/>
    <property type="match status" value="1"/>
</dbReference>
<dbReference type="GO" id="GO:0005975">
    <property type="term" value="P:carbohydrate metabolic process"/>
    <property type="evidence" value="ECO:0007669"/>
    <property type="project" value="InterPro"/>
</dbReference>
<name>A0A9X1L7T3_9FLAO</name>
<dbReference type="Gene3D" id="3.40.50.2000">
    <property type="entry name" value="Glycogen Phosphorylase B"/>
    <property type="match status" value="2"/>
</dbReference>
<comment type="caution">
    <text evidence="1">The sequence shown here is derived from an EMBL/GenBank/DDBJ whole genome shotgun (WGS) entry which is preliminary data.</text>
</comment>
<protein>
    <submittedName>
        <fullName evidence="1">Uncharacterized protein</fullName>
    </submittedName>
</protein>
<dbReference type="Proteomes" id="UP001139286">
    <property type="component" value="Unassembled WGS sequence"/>
</dbReference>
<organism evidence="1 2">
    <name type="scientific">Neotamlana sargassicola</name>
    <dbReference type="NCBI Taxonomy" id="2883125"/>
    <lineage>
        <taxon>Bacteria</taxon>
        <taxon>Pseudomonadati</taxon>
        <taxon>Bacteroidota</taxon>
        <taxon>Flavobacteriia</taxon>
        <taxon>Flavobacteriales</taxon>
        <taxon>Flavobacteriaceae</taxon>
        <taxon>Neotamlana</taxon>
    </lineage>
</organism>